<evidence type="ECO:0000256" key="2">
    <source>
        <dbReference type="ARBA" id="ARBA00010207"/>
    </source>
</evidence>
<reference evidence="15 16" key="1">
    <citation type="journal article" date="2015" name="MBio">
        <title>Genome-Resolved Metagenomic Analysis Reveals Roles for Candidate Phyla and Other Microbial Community Members in Biogeochemical Transformations in Oil Reservoirs.</title>
        <authorList>
            <person name="Hu P."/>
            <person name="Tom L."/>
            <person name="Singh A."/>
            <person name="Thomas B.C."/>
            <person name="Baker B.J."/>
            <person name="Piceno Y.M."/>
            <person name="Andersen G.L."/>
            <person name="Banfield J.F."/>
        </authorList>
    </citation>
    <scope>NUCLEOTIDE SEQUENCE [LARGE SCALE GENOMIC DNA]</scope>
    <source>
        <strain evidence="15">46_16</strain>
    </source>
</reference>
<dbReference type="GO" id="GO:0006432">
    <property type="term" value="P:phenylalanyl-tRNA aminoacylation"/>
    <property type="evidence" value="ECO:0007669"/>
    <property type="project" value="UniProtKB-UniRule"/>
</dbReference>
<dbReference type="SUPFAM" id="SSF46589">
    <property type="entry name" value="tRNA-binding arm"/>
    <property type="match status" value="1"/>
</dbReference>
<proteinExistence type="inferred from homology"/>
<dbReference type="PANTHER" id="PTHR11538">
    <property type="entry name" value="PHENYLALANYL-TRNA SYNTHETASE"/>
    <property type="match status" value="1"/>
</dbReference>
<evidence type="ECO:0000259" key="14">
    <source>
        <dbReference type="PROSITE" id="PS50862"/>
    </source>
</evidence>
<dbReference type="GO" id="GO:0000287">
    <property type="term" value="F:magnesium ion binding"/>
    <property type="evidence" value="ECO:0007669"/>
    <property type="project" value="UniProtKB-UniRule"/>
</dbReference>
<comment type="cofactor">
    <cofactor evidence="13">
        <name>Mg(2+)</name>
        <dbReference type="ChEBI" id="CHEBI:18420"/>
    </cofactor>
    <text evidence="13">Binds 2 magnesium ions per tetramer.</text>
</comment>
<evidence type="ECO:0000256" key="8">
    <source>
        <dbReference type="ARBA" id="ARBA00022840"/>
    </source>
</evidence>
<dbReference type="PANTHER" id="PTHR11538:SF41">
    <property type="entry name" value="PHENYLALANINE--TRNA LIGASE, MITOCHONDRIAL"/>
    <property type="match status" value="1"/>
</dbReference>
<dbReference type="InterPro" id="IPR010978">
    <property type="entry name" value="tRNA-bd_arm"/>
</dbReference>
<dbReference type="InterPro" id="IPR045864">
    <property type="entry name" value="aa-tRNA-synth_II/BPL/LPL"/>
</dbReference>
<dbReference type="CDD" id="cd00496">
    <property type="entry name" value="PheRS_alpha_core"/>
    <property type="match status" value="1"/>
</dbReference>
<comment type="caution">
    <text evidence="15">The sequence shown here is derived from an EMBL/GenBank/DDBJ whole genome shotgun (WGS) entry which is preliminary data.</text>
</comment>
<dbReference type="GO" id="GO:0000049">
    <property type="term" value="F:tRNA binding"/>
    <property type="evidence" value="ECO:0007669"/>
    <property type="project" value="InterPro"/>
</dbReference>
<evidence type="ECO:0000256" key="6">
    <source>
        <dbReference type="ARBA" id="ARBA00022723"/>
    </source>
</evidence>
<feature type="domain" description="Aminoacyl-transfer RNA synthetases class-II family profile" evidence="14">
    <location>
        <begin position="113"/>
        <end position="346"/>
    </location>
</feature>
<evidence type="ECO:0000256" key="7">
    <source>
        <dbReference type="ARBA" id="ARBA00022741"/>
    </source>
</evidence>
<comment type="subcellular location">
    <subcellularLocation>
        <location evidence="1 13">Cytoplasm</location>
    </subcellularLocation>
</comment>
<dbReference type="Pfam" id="PF02912">
    <property type="entry name" value="Phe_tRNA-synt_N"/>
    <property type="match status" value="1"/>
</dbReference>
<evidence type="ECO:0000256" key="9">
    <source>
        <dbReference type="ARBA" id="ARBA00022842"/>
    </source>
</evidence>
<evidence type="ECO:0000313" key="15">
    <source>
        <dbReference type="EMBL" id="KUK46164.1"/>
    </source>
</evidence>
<dbReference type="EMBL" id="LGFU01000061">
    <property type="protein sequence ID" value="KUK46164.1"/>
    <property type="molecule type" value="Genomic_DNA"/>
</dbReference>
<evidence type="ECO:0000256" key="1">
    <source>
        <dbReference type="ARBA" id="ARBA00004496"/>
    </source>
</evidence>
<dbReference type="Gene3D" id="3.30.930.10">
    <property type="entry name" value="Bira Bifunctional Protein, Domain 2"/>
    <property type="match status" value="1"/>
</dbReference>
<evidence type="ECO:0000256" key="3">
    <source>
        <dbReference type="ARBA" id="ARBA00011209"/>
    </source>
</evidence>
<keyword evidence="5 13" id="KW-0436">Ligase</keyword>
<feature type="binding site" evidence="13">
    <location>
        <position position="262"/>
    </location>
    <ligand>
        <name>Mg(2+)</name>
        <dbReference type="ChEBI" id="CHEBI:18420"/>
        <note>shared with beta subunit</note>
    </ligand>
</feature>
<gene>
    <name evidence="13" type="primary">pheS</name>
    <name evidence="15" type="ORF">XD73_0960</name>
</gene>
<evidence type="ECO:0000256" key="11">
    <source>
        <dbReference type="ARBA" id="ARBA00023146"/>
    </source>
</evidence>
<dbReference type="SUPFAM" id="SSF55681">
    <property type="entry name" value="Class II aaRS and biotin synthetases"/>
    <property type="match status" value="1"/>
</dbReference>
<comment type="subunit">
    <text evidence="3 13">Tetramer of two alpha and two beta subunits.</text>
</comment>
<dbReference type="NCBIfam" id="TIGR00468">
    <property type="entry name" value="pheS"/>
    <property type="match status" value="1"/>
</dbReference>
<name>A0A101FX91_9CHLR</name>
<keyword evidence="8 13" id="KW-0067">ATP-binding</keyword>
<keyword evidence="7 13" id="KW-0547">Nucleotide-binding</keyword>
<dbReference type="PATRIC" id="fig|167964.4.peg.753"/>
<dbReference type="InterPro" id="IPR004529">
    <property type="entry name" value="Phe-tRNA-synth_IIc_asu"/>
</dbReference>
<keyword evidence="9 13" id="KW-0460">Magnesium</keyword>
<comment type="catalytic activity">
    <reaction evidence="12 13">
        <text>tRNA(Phe) + L-phenylalanine + ATP = L-phenylalanyl-tRNA(Phe) + AMP + diphosphate + H(+)</text>
        <dbReference type="Rhea" id="RHEA:19413"/>
        <dbReference type="Rhea" id="RHEA-COMP:9668"/>
        <dbReference type="Rhea" id="RHEA-COMP:9699"/>
        <dbReference type="ChEBI" id="CHEBI:15378"/>
        <dbReference type="ChEBI" id="CHEBI:30616"/>
        <dbReference type="ChEBI" id="CHEBI:33019"/>
        <dbReference type="ChEBI" id="CHEBI:58095"/>
        <dbReference type="ChEBI" id="CHEBI:78442"/>
        <dbReference type="ChEBI" id="CHEBI:78531"/>
        <dbReference type="ChEBI" id="CHEBI:456215"/>
        <dbReference type="EC" id="6.1.1.20"/>
    </reaction>
</comment>
<dbReference type="EC" id="6.1.1.20" evidence="13"/>
<evidence type="ECO:0000256" key="13">
    <source>
        <dbReference type="HAMAP-Rule" id="MF_00281"/>
    </source>
</evidence>
<evidence type="ECO:0000313" key="16">
    <source>
        <dbReference type="Proteomes" id="UP000064249"/>
    </source>
</evidence>
<keyword evidence="4 13" id="KW-0963">Cytoplasm</keyword>
<dbReference type="GO" id="GO:0005524">
    <property type="term" value="F:ATP binding"/>
    <property type="evidence" value="ECO:0007669"/>
    <property type="project" value="UniProtKB-UniRule"/>
</dbReference>
<comment type="similarity">
    <text evidence="2 13">Belongs to the class-II aminoacyl-tRNA synthetase family. Phe-tRNA synthetase alpha subunit type 1 subfamily.</text>
</comment>
<keyword evidence="11 13" id="KW-0030">Aminoacyl-tRNA synthetase</keyword>
<evidence type="ECO:0000256" key="10">
    <source>
        <dbReference type="ARBA" id="ARBA00022917"/>
    </source>
</evidence>
<dbReference type="InterPro" id="IPR006195">
    <property type="entry name" value="aa-tRNA-synth_II"/>
</dbReference>
<dbReference type="InterPro" id="IPR022911">
    <property type="entry name" value="Phe_tRNA_ligase_alpha1_bac"/>
</dbReference>
<evidence type="ECO:0000256" key="12">
    <source>
        <dbReference type="ARBA" id="ARBA00049255"/>
    </source>
</evidence>
<sequence length="347" mass="39745">MEEKKDLNLSLQNLKAKALSDLEKIKDQVALDNWKTVYLNRSSEIMQIFKEIPLANPEERPRIGQNANIVKAELETQFESARERIKQAALTQNLTQDRVDVTLPGRIPERGRLHIASQTLQEIYRILAEMGFQVYRSREVESDEYNFELLNIPAHHPARDLWDTFYTTKESVILRTHTSPGQIHAMHEFAPEPVRIILPGMVYRYEQMDASHEIQFNQVELLAVGENITFGDLRGTLEEFVKRMFGSGVETRLRPSYFPFTEPSAEMDMQCIACQGKGCNVCSGTGWLEILGCGMVHPVVLKNGGYDPQRFSGFAAGLGPERISMLRYGIDDIRNFWANDVRFLQQF</sequence>
<dbReference type="PROSITE" id="PS50862">
    <property type="entry name" value="AA_TRNA_LIGASE_II"/>
    <property type="match status" value="1"/>
</dbReference>
<accession>A0A101FX91</accession>
<evidence type="ECO:0000256" key="5">
    <source>
        <dbReference type="ARBA" id="ARBA00022598"/>
    </source>
</evidence>
<keyword evidence="10 13" id="KW-0648">Protein biosynthesis</keyword>
<organism evidence="15 16">
    <name type="scientific">Anaerolinea thermophila</name>
    <dbReference type="NCBI Taxonomy" id="167964"/>
    <lineage>
        <taxon>Bacteria</taxon>
        <taxon>Bacillati</taxon>
        <taxon>Chloroflexota</taxon>
        <taxon>Anaerolineae</taxon>
        <taxon>Anaerolineales</taxon>
        <taxon>Anaerolineaceae</taxon>
        <taxon>Anaerolinea</taxon>
    </lineage>
</organism>
<dbReference type="InterPro" id="IPR004188">
    <property type="entry name" value="Phe-tRNA_ligase_II_N"/>
</dbReference>
<dbReference type="HAMAP" id="MF_00281">
    <property type="entry name" value="Phe_tRNA_synth_alpha1"/>
    <property type="match status" value="1"/>
</dbReference>
<dbReference type="GO" id="GO:0005737">
    <property type="term" value="C:cytoplasm"/>
    <property type="evidence" value="ECO:0007669"/>
    <property type="project" value="UniProtKB-SubCell"/>
</dbReference>
<dbReference type="InterPro" id="IPR002319">
    <property type="entry name" value="Phenylalanyl-tRNA_Synthase"/>
</dbReference>
<dbReference type="AlphaFoldDB" id="A0A101FX91"/>
<evidence type="ECO:0000256" key="4">
    <source>
        <dbReference type="ARBA" id="ARBA00022490"/>
    </source>
</evidence>
<dbReference type="Proteomes" id="UP000064249">
    <property type="component" value="Unassembled WGS sequence"/>
</dbReference>
<dbReference type="GO" id="GO:0004826">
    <property type="term" value="F:phenylalanine-tRNA ligase activity"/>
    <property type="evidence" value="ECO:0007669"/>
    <property type="project" value="UniProtKB-UniRule"/>
</dbReference>
<protein>
    <recommendedName>
        <fullName evidence="13">Phenylalanine--tRNA ligase alpha subunit</fullName>
        <ecNumber evidence="13">6.1.1.20</ecNumber>
    </recommendedName>
    <alternativeName>
        <fullName evidence="13">Phenylalanyl-tRNA synthetase alpha subunit</fullName>
        <shortName evidence="13">PheRS</shortName>
    </alternativeName>
</protein>
<keyword evidence="6 13" id="KW-0479">Metal-binding</keyword>
<dbReference type="Pfam" id="PF01409">
    <property type="entry name" value="tRNA-synt_2d"/>
    <property type="match status" value="1"/>
</dbReference>